<feature type="compositionally biased region" description="Acidic residues" evidence="1">
    <location>
        <begin position="519"/>
        <end position="528"/>
    </location>
</feature>
<feature type="compositionally biased region" description="Acidic residues" evidence="1">
    <location>
        <begin position="63"/>
        <end position="72"/>
    </location>
</feature>
<keyword evidence="3" id="KW-1185">Reference proteome</keyword>
<feature type="region of interest" description="Disordered" evidence="1">
    <location>
        <begin position="709"/>
        <end position="748"/>
    </location>
</feature>
<feature type="compositionally biased region" description="Low complexity" evidence="1">
    <location>
        <begin position="223"/>
        <end position="238"/>
    </location>
</feature>
<evidence type="ECO:0000313" key="2">
    <source>
        <dbReference type="EMBL" id="KAJ3126552.1"/>
    </source>
</evidence>
<feature type="compositionally biased region" description="Gly residues" evidence="1">
    <location>
        <begin position="18"/>
        <end position="36"/>
    </location>
</feature>
<dbReference type="Proteomes" id="UP001211907">
    <property type="component" value="Unassembled WGS sequence"/>
</dbReference>
<sequence>MSPANTNTNANGNNSVGGSVGGNPSGNGGSGGGGGKWWFKNALQGFGGSGSGSGRSTPTPSEMGEDSEDEGGDGGREGRRLAGVGVRLGRKGSRGSLKGFFGSSSSSNGGGSSSSGRATPTHAHNAHSHAHIAAQARPLSPQVPVPPAAAPTTHAFVYGYGYSSRNGRSRSRSHSRTRDTNATAASTPAPAPAPAPAAAAAWSSRPGAASPPPTATPTPVTPTPFRARASSPAPSASSTLAAERLVRLTDAQLAELASQVSAEAYRRRTPIGALLSTYERASQSSKMRTRAPTTAARIAIMTNEKFSIFAGDLDAEALRRDIPGVFGVHIHVNDASTAPTSYTTTTTTPSTTASTTTTTAATTPPASPKLGPTDLSVPTKLIPIVAAAAAAAAAAASASPDSLTSPPQTPQQHLSLPRASLPRKSTSRVNMKDSAATSISSIGTAAMTLKDRVVAIDRIKSLSDAEFSLLVRDIKREMSERASTRSNHHDSDAPSLGIKSNSSSSIADKKSRRAGIVSDETDDSGGEENDVTLATLTIDDVGTLGGSTLRDSKFAILGNSGSIGVLGSGALTSSGLSSLSQQHSQSASVLQQQTPKSVMQTERLSLFKRINSLDLDGLWEDVQQEITRRENEFGFVITDDFGTGATTSAPEEEPVAASEYQQQQEYTQHILQKQQEQLIRQQRRKLPGDTFGKESSVIVASVVASDGTRIDDEKQQQQASAIATGSGTNSIGGAGKNNGSGSGNKSEPANVIAWRGRISKLSNDQLAEVTADVFDEITRRKEKQEPFLPARDDLSVKRNEARKELSKLPSKELKTLWSIIHENMTERNML</sequence>
<gene>
    <name evidence="2" type="ORF">HK100_010195</name>
</gene>
<feature type="compositionally biased region" description="Low complexity" evidence="1">
    <location>
        <begin position="131"/>
        <end position="140"/>
    </location>
</feature>
<feature type="compositionally biased region" description="Basic and acidic residues" evidence="1">
    <location>
        <begin position="479"/>
        <end position="492"/>
    </location>
</feature>
<accession>A0AAD5XHN7</accession>
<feature type="compositionally biased region" description="Low complexity" evidence="1">
    <location>
        <begin position="196"/>
        <end position="208"/>
    </location>
</feature>
<feature type="compositionally biased region" description="Low complexity" evidence="1">
    <location>
        <begin position="495"/>
        <end position="506"/>
    </location>
</feature>
<feature type="region of interest" description="Disordered" evidence="1">
    <location>
        <begin position="479"/>
        <end position="528"/>
    </location>
</feature>
<protein>
    <submittedName>
        <fullName evidence="2">Uncharacterized protein</fullName>
    </submittedName>
</protein>
<dbReference type="EMBL" id="JADGJH010000553">
    <property type="protein sequence ID" value="KAJ3126552.1"/>
    <property type="molecule type" value="Genomic_DNA"/>
</dbReference>
<feature type="compositionally biased region" description="Polar residues" evidence="1">
    <location>
        <begin position="400"/>
        <end position="414"/>
    </location>
</feature>
<feature type="region of interest" description="Disordered" evidence="1">
    <location>
        <begin position="1"/>
        <end position="238"/>
    </location>
</feature>
<dbReference type="AlphaFoldDB" id="A0AAD5XHN7"/>
<comment type="caution">
    <text evidence="2">The sequence shown here is derived from an EMBL/GenBank/DDBJ whole genome shotgun (WGS) entry which is preliminary data.</text>
</comment>
<name>A0AAD5XHN7_9FUNG</name>
<feature type="region of interest" description="Disordered" evidence="1">
    <location>
        <begin position="337"/>
        <end position="374"/>
    </location>
</feature>
<organism evidence="2 3">
    <name type="scientific">Physocladia obscura</name>
    <dbReference type="NCBI Taxonomy" id="109957"/>
    <lineage>
        <taxon>Eukaryota</taxon>
        <taxon>Fungi</taxon>
        <taxon>Fungi incertae sedis</taxon>
        <taxon>Chytridiomycota</taxon>
        <taxon>Chytridiomycota incertae sedis</taxon>
        <taxon>Chytridiomycetes</taxon>
        <taxon>Chytridiales</taxon>
        <taxon>Chytriomycetaceae</taxon>
        <taxon>Physocladia</taxon>
    </lineage>
</organism>
<proteinExistence type="predicted"/>
<evidence type="ECO:0000313" key="3">
    <source>
        <dbReference type="Proteomes" id="UP001211907"/>
    </source>
</evidence>
<evidence type="ECO:0000256" key="1">
    <source>
        <dbReference type="SAM" id="MobiDB-lite"/>
    </source>
</evidence>
<feature type="compositionally biased region" description="Pro residues" evidence="1">
    <location>
        <begin position="209"/>
        <end position="222"/>
    </location>
</feature>
<feature type="compositionally biased region" description="Gly residues" evidence="1">
    <location>
        <begin position="730"/>
        <end position="742"/>
    </location>
</feature>
<feature type="region of interest" description="Disordered" evidence="1">
    <location>
        <begin position="399"/>
        <end position="435"/>
    </location>
</feature>
<feature type="compositionally biased region" description="Polar residues" evidence="1">
    <location>
        <begin position="716"/>
        <end position="728"/>
    </location>
</feature>
<feature type="compositionally biased region" description="Low complexity" evidence="1">
    <location>
        <begin position="337"/>
        <end position="364"/>
    </location>
</feature>
<feature type="compositionally biased region" description="Low complexity" evidence="1">
    <location>
        <begin position="94"/>
        <end position="107"/>
    </location>
</feature>
<feature type="compositionally biased region" description="Low complexity" evidence="1">
    <location>
        <begin position="1"/>
        <end position="17"/>
    </location>
</feature>
<reference evidence="2" key="1">
    <citation type="submission" date="2020-05" db="EMBL/GenBank/DDBJ databases">
        <title>Phylogenomic resolution of chytrid fungi.</title>
        <authorList>
            <person name="Stajich J.E."/>
            <person name="Amses K."/>
            <person name="Simmons R."/>
            <person name="Seto K."/>
            <person name="Myers J."/>
            <person name="Bonds A."/>
            <person name="Quandt C.A."/>
            <person name="Barry K."/>
            <person name="Liu P."/>
            <person name="Grigoriev I."/>
            <person name="Longcore J.E."/>
            <person name="James T.Y."/>
        </authorList>
    </citation>
    <scope>NUCLEOTIDE SEQUENCE</scope>
    <source>
        <strain evidence="2">JEL0513</strain>
    </source>
</reference>